<evidence type="ECO:0000313" key="2">
    <source>
        <dbReference type="Proteomes" id="UP001380953"/>
    </source>
</evidence>
<dbReference type="EMBL" id="JBBKAR010000039">
    <property type="protein sequence ID" value="MEJ8305171.1"/>
    <property type="molecule type" value="Genomic_DNA"/>
</dbReference>
<proteinExistence type="predicted"/>
<reference evidence="1" key="1">
    <citation type="submission" date="2024-03" db="EMBL/GenBank/DDBJ databases">
        <title>Whole genome sequecning of epiphytes from Marcgravia umbellata leaves.</title>
        <authorList>
            <person name="Kumar G."/>
            <person name="Savka M.A."/>
        </authorList>
    </citation>
    <scope>NUCLEOTIDE SEQUENCE</scope>
    <source>
        <strain evidence="1">RIT_BL5</strain>
    </source>
</reference>
<organism evidence="1 2">
    <name type="scientific">Saccharibacillus sacchari</name>
    <dbReference type="NCBI Taxonomy" id="456493"/>
    <lineage>
        <taxon>Bacteria</taxon>
        <taxon>Bacillati</taxon>
        <taxon>Bacillota</taxon>
        <taxon>Bacilli</taxon>
        <taxon>Bacillales</taxon>
        <taxon>Paenibacillaceae</taxon>
        <taxon>Saccharibacillus</taxon>
    </lineage>
</organism>
<evidence type="ECO:0000313" key="1">
    <source>
        <dbReference type="EMBL" id="MEJ8305171.1"/>
    </source>
</evidence>
<gene>
    <name evidence="1" type="ORF">WKI47_14795</name>
</gene>
<sequence>MIDAQAATRIRLNGNWNYALDPEDVGETQQWYQQGLPQSKQSPQTLKLPGTLTSNGIGTPYTWNGDMDKEAIRSLRQRHSYVGAAWYELEVDVPADWQGKSFGVFLERVMFQSSLWINGNFAGRCDSLSVPHAYDADAWMQPGQKNRLTLRIDNRDVQQIGNYPSAYTDETQTIWNGVVGVIELQAHEQVRITDIHIFPHDDLRMVTVKGVCFNDTDRELQAIVGLSAHVLDSTTHADTRQERLTLPAQTQTSFSWTYDLGPNPLLWDEFQPNRYALKLELRADHEVDASQKNFYAETTQPFALRRFLTDGRKLAINGRPVFLRGTLECCIFPLTGYPPTELEDWLKLMNTVKSYGLNHVRFHSWCPPEAAFEAADRLGLYLQVEGPVWMDTWNTPVGAHPEHYEYLPEEARRIAKAYGNHPSFCIFSNGNELNGDFGLLHRIAEELRTADNRHLYTLTTNWDRQPDPAEDLFCTQSVDGVGIRGQFYPDKLADGTMLDFREAIAKRDMPVVAHEVGQYTVYPDVDTISDYSGALRAVNLEAIRADLDRTGLLGDVRKFVQSSGMLSLRLYRDEIEAALRTPEFGGFQLLDLHDFPGQSTATIGILDAFWQSKGLIEPEQFRAFCGPTVLLLRMPKRVYTATEAFEAEIQIAHFGEKELPASYLQWSIADDSGHVLDRGELKTTQIGFGSGIPLGMLQSSALNQVQKSTELRVTVELPERNIRNEWSIWVYPQPPLGEEDHGATSGAAESKLTIATAWKAETRQALESGGSVLFLAHAAGLTHAVPGKFTPVFWSPVHFETDNPCGIWVDHEHEALNGFPTASYAEHQWKDLLDRSVSLIAPKELPFEPIVQVIPNFFHNRKMTNLIEYRVGEGKLLICGMDIENDLEQRPAAAQLRSSLLTYMNSERFVPKNKLEIERLQELLQNK</sequence>
<protein>
    <submittedName>
        <fullName evidence="1">Sugar-binding domain-containing protein</fullName>
    </submittedName>
</protein>
<dbReference type="Proteomes" id="UP001380953">
    <property type="component" value="Unassembled WGS sequence"/>
</dbReference>
<name>A0ACC6PE28_9BACL</name>
<keyword evidence="2" id="KW-1185">Reference proteome</keyword>
<accession>A0ACC6PE28</accession>
<comment type="caution">
    <text evidence="1">The sequence shown here is derived from an EMBL/GenBank/DDBJ whole genome shotgun (WGS) entry which is preliminary data.</text>
</comment>